<organism evidence="3 4">
    <name type="scientific">Ilex paraguariensis</name>
    <name type="common">yerba mate</name>
    <dbReference type="NCBI Taxonomy" id="185542"/>
    <lineage>
        <taxon>Eukaryota</taxon>
        <taxon>Viridiplantae</taxon>
        <taxon>Streptophyta</taxon>
        <taxon>Embryophyta</taxon>
        <taxon>Tracheophyta</taxon>
        <taxon>Spermatophyta</taxon>
        <taxon>Magnoliopsida</taxon>
        <taxon>eudicotyledons</taxon>
        <taxon>Gunneridae</taxon>
        <taxon>Pentapetalae</taxon>
        <taxon>asterids</taxon>
        <taxon>campanulids</taxon>
        <taxon>Aquifoliales</taxon>
        <taxon>Aquifoliaceae</taxon>
        <taxon>Ilex</taxon>
    </lineage>
</organism>
<dbReference type="EMBL" id="CAUOFW020000970">
    <property type="protein sequence ID" value="CAK9139523.1"/>
    <property type="molecule type" value="Genomic_DNA"/>
</dbReference>
<evidence type="ECO:0008006" key="5">
    <source>
        <dbReference type="Google" id="ProtNLM"/>
    </source>
</evidence>
<feature type="region of interest" description="Disordered" evidence="1">
    <location>
        <begin position="19"/>
        <end position="39"/>
    </location>
</feature>
<dbReference type="EMBL" id="CAUOFW020008403">
    <property type="protein sequence ID" value="CAK9182676.1"/>
    <property type="molecule type" value="Genomic_DNA"/>
</dbReference>
<dbReference type="Gene3D" id="1.10.20.10">
    <property type="entry name" value="Histone, subunit A"/>
    <property type="match status" value="1"/>
</dbReference>
<name>A0ABC8UNR0_9AQUA</name>
<comment type="caution">
    <text evidence="3">The sequence shown here is derived from an EMBL/GenBank/DDBJ whole genome shotgun (WGS) entry which is preliminary data.</text>
</comment>
<evidence type="ECO:0000313" key="3">
    <source>
        <dbReference type="EMBL" id="CAK9182676.1"/>
    </source>
</evidence>
<gene>
    <name evidence="3" type="ORF">ILEXP_LOCUS52896</name>
    <name evidence="2" type="ORF">ILEXP_LOCUS6917</name>
</gene>
<protein>
    <recommendedName>
        <fullName evidence="5">Histone H2A</fullName>
    </recommendedName>
</protein>
<dbReference type="Proteomes" id="UP001642360">
    <property type="component" value="Unassembled WGS sequence"/>
</dbReference>
<feature type="compositionally biased region" description="Polar residues" evidence="1">
    <location>
        <begin position="21"/>
        <end position="38"/>
    </location>
</feature>
<evidence type="ECO:0000313" key="4">
    <source>
        <dbReference type="Proteomes" id="UP001642360"/>
    </source>
</evidence>
<reference evidence="3 4" key="1">
    <citation type="submission" date="2024-02" db="EMBL/GenBank/DDBJ databases">
        <authorList>
            <person name="Vignale AGUSTIN F."/>
            <person name="Sosa J E."/>
            <person name="Modenutti C."/>
        </authorList>
    </citation>
    <scope>NUCLEOTIDE SEQUENCE [LARGE SCALE GENOMIC DNA]</scope>
</reference>
<keyword evidence="4" id="KW-1185">Reference proteome</keyword>
<evidence type="ECO:0000256" key="1">
    <source>
        <dbReference type="SAM" id="MobiDB-lite"/>
    </source>
</evidence>
<evidence type="ECO:0000313" key="2">
    <source>
        <dbReference type="EMBL" id="CAK9139523.1"/>
    </source>
</evidence>
<accession>A0ABC8UNR0</accession>
<dbReference type="InterPro" id="IPR009072">
    <property type="entry name" value="Histone-fold"/>
</dbReference>
<dbReference type="AlphaFoldDB" id="A0ABC8UNR0"/>
<proteinExistence type="predicted"/>
<dbReference type="SUPFAM" id="SSF47113">
    <property type="entry name" value="Histone-fold"/>
    <property type="match status" value="1"/>
</dbReference>
<sequence length="84" mass="9408">MPSSSLDFNSKSLRGAANLGNFRQLQRPQAAPTSGSSDYRQRIGVGWECSKDNKKNCIVPRHIQLGVRNDEELGRFLCGFHFPN</sequence>